<sequence>MEHYLKQLEDLVIYGKKKSDAGEVEYDESLTFESLDEGSAGFLKSLE</sequence>
<dbReference type="RefSeq" id="WP_159447502.1">
    <property type="nucleotide sequence ID" value="NZ_FWXS01000010.1"/>
</dbReference>
<proteinExistence type="predicted"/>
<name>A0A1W2CHI9_9FLAO</name>
<evidence type="ECO:0000313" key="2">
    <source>
        <dbReference type="Proteomes" id="UP000192393"/>
    </source>
</evidence>
<keyword evidence="2" id="KW-1185">Reference proteome</keyword>
<evidence type="ECO:0000313" key="1">
    <source>
        <dbReference type="EMBL" id="SMC84098.1"/>
    </source>
</evidence>
<accession>A0A1W2CHI9</accession>
<reference evidence="1 2" key="1">
    <citation type="submission" date="2017-04" db="EMBL/GenBank/DDBJ databases">
        <authorList>
            <person name="Afonso C.L."/>
            <person name="Miller P.J."/>
            <person name="Scott M.A."/>
            <person name="Spackman E."/>
            <person name="Goraichik I."/>
            <person name="Dimitrov K.M."/>
            <person name="Suarez D.L."/>
            <person name="Swayne D.E."/>
        </authorList>
    </citation>
    <scope>NUCLEOTIDE SEQUENCE [LARGE SCALE GENOMIC DNA]</scope>
    <source>
        <strain evidence="1 2">CGMCC 1.12708</strain>
    </source>
</reference>
<dbReference type="Proteomes" id="UP000192393">
    <property type="component" value="Unassembled WGS sequence"/>
</dbReference>
<dbReference type="EMBL" id="FWXS01000010">
    <property type="protein sequence ID" value="SMC84098.1"/>
    <property type="molecule type" value="Genomic_DNA"/>
</dbReference>
<dbReference type="AlphaFoldDB" id="A0A1W2CHI9"/>
<protein>
    <submittedName>
        <fullName evidence="1">Uncharacterized protein</fullName>
    </submittedName>
</protein>
<organism evidence="1 2">
    <name type="scientific">Moheibacter sediminis</name>
    <dbReference type="NCBI Taxonomy" id="1434700"/>
    <lineage>
        <taxon>Bacteria</taxon>
        <taxon>Pseudomonadati</taxon>
        <taxon>Bacteroidota</taxon>
        <taxon>Flavobacteriia</taxon>
        <taxon>Flavobacteriales</taxon>
        <taxon>Weeksellaceae</taxon>
        <taxon>Moheibacter</taxon>
    </lineage>
</organism>
<gene>
    <name evidence="1" type="ORF">SAMN06296427_11037</name>
</gene>